<reference evidence="6 7" key="1">
    <citation type="journal article" date="2010" name="BMC Genomics">
        <title>Comparative genomics and proteomics of Helicobacter mustelae, an ulcerogenic and carcinogenic gastric pathogen.</title>
        <authorList>
            <person name="O'Toole P.W."/>
            <person name="Snelling W.J."/>
            <person name="Canchaya C."/>
            <person name="Forde B.M."/>
            <person name="Hardie K.R."/>
            <person name="Josenhans C."/>
            <person name="Graham R.L.J."/>
            <person name="McMullan G."/>
            <person name="Parkhill J."/>
            <person name="Belda E."/>
            <person name="Bentley S.D."/>
        </authorList>
    </citation>
    <scope>NUCLEOTIDE SEQUENCE [LARGE SCALE GENOMIC DNA]</scope>
    <source>
        <strain evidence="7">ATCC 43772 / LMG 18044 / NCTC 12198 / 12198</strain>
    </source>
</reference>
<dbReference type="RefSeq" id="WP_013022794.1">
    <property type="nucleotide sequence ID" value="NC_013949.1"/>
</dbReference>
<dbReference type="eggNOG" id="COG2885">
    <property type="taxonomic scope" value="Bacteria"/>
</dbReference>
<sequence>MKKVFFLIFLVLFVVGCAKKEVAIDEAPKVQQEEEPVQENVAKAPEPKKKDILQDGTVVGSVYFAYDQYNIPPSMSDVIDSSVEKINENPDMNVVVEGNTDEFGSDEYNFALSNKRAMAVQSALITRGISKNKISILSLGKTKPVCTEKREECYQKNRRGDIRLIKANK</sequence>
<dbReference type="InterPro" id="IPR006665">
    <property type="entry name" value="OmpA-like"/>
</dbReference>
<dbReference type="PRINTS" id="PR01021">
    <property type="entry name" value="OMPADOMAIN"/>
</dbReference>
<proteinExistence type="predicted"/>
<dbReference type="PANTHER" id="PTHR30329">
    <property type="entry name" value="STATOR ELEMENT OF FLAGELLAR MOTOR COMPLEX"/>
    <property type="match status" value="1"/>
</dbReference>
<evidence type="ECO:0000256" key="3">
    <source>
        <dbReference type="ARBA" id="ARBA00023237"/>
    </source>
</evidence>
<feature type="domain" description="OmpA-like" evidence="5">
    <location>
        <begin position="51"/>
        <end position="168"/>
    </location>
</feature>
<keyword evidence="2 4" id="KW-0472">Membrane</keyword>
<dbReference type="InterPro" id="IPR006664">
    <property type="entry name" value="OMP_bac"/>
</dbReference>
<evidence type="ECO:0000313" key="6">
    <source>
        <dbReference type="EMBL" id="CBG39703.1"/>
    </source>
</evidence>
<comment type="subcellular location">
    <subcellularLocation>
        <location evidence="1">Cell outer membrane</location>
    </subcellularLocation>
</comment>
<dbReference type="CDD" id="cd07185">
    <property type="entry name" value="OmpA_C-like"/>
    <property type="match status" value="1"/>
</dbReference>
<dbReference type="PANTHER" id="PTHR30329:SF21">
    <property type="entry name" value="LIPOPROTEIN YIAD-RELATED"/>
    <property type="match status" value="1"/>
</dbReference>
<dbReference type="HOGENOM" id="CLU_016890_9_3_7"/>
<protein>
    <submittedName>
        <fullName evidence="6">Peptidoglycan associated lipoprotein (Omp18)</fullName>
    </submittedName>
</protein>
<dbReference type="STRING" id="679897.HMU04410"/>
<dbReference type="GO" id="GO:0009279">
    <property type="term" value="C:cell outer membrane"/>
    <property type="evidence" value="ECO:0007669"/>
    <property type="project" value="UniProtKB-SubCell"/>
</dbReference>
<evidence type="ECO:0000256" key="2">
    <source>
        <dbReference type="ARBA" id="ARBA00023136"/>
    </source>
</evidence>
<dbReference type="Pfam" id="PF00691">
    <property type="entry name" value="OmpA"/>
    <property type="match status" value="1"/>
</dbReference>
<organism evidence="6 7">
    <name type="scientific">Helicobacter mustelae (strain ATCC 43772 / CCUG 25715 / CIP 103759 / LMG 18044 / NCTC 12198 / R85-136P)</name>
    <name type="common">Campylobacter mustelae</name>
    <dbReference type="NCBI Taxonomy" id="679897"/>
    <lineage>
        <taxon>Bacteria</taxon>
        <taxon>Pseudomonadati</taxon>
        <taxon>Campylobacterota</taxon>
        <taxon>Epsilonproteobacteria</taxon>
        <taxon>Campylobacterales</taxon>
        <taxon>Helicobacteraceae</taxon>
        <taxon>Helicobacter</taxon>
    </lineage>
</organism>
<name>D3UGT2_HELM1</name>
<dbReference type="EMBL" id="FN555004">
    <property type="protein sequence ID" value="CBG39703.1"/>
    <property type="molecule type" value="Genomic_DNA"/>
</dbReference>
<dbReference type="InterPro" id="IPR036737">
    <property type="entry name" value="OmpA-like_sf"/>
</dbReference>
<keyword evidence="7" id="KW-1185">Reference proteome</keyword>
<evidence type="ECO:0000256" key="4">
    <source>
        <dbReference type="PROSITE-ProRule" id="PRU00473"/>
    </source>
</evidence>
<evidence type="ECO:0000313" key="7">
    <source>
        <dbReference type="Proteomes" id="UP000001522"/>
    </source>
</evidence>
<dbReference type="PROSITE" id="PS51257">
    <property type="entry name" value="PROKAR_LIPOPROTEIN"/>
    <property type="match status" value="1"/>
</dbReference>
<evidence type="ECO:0000259" key="5">
    <source>
        <dbReference type="PROSITE" id="PS51123"/>
    </source>
</evidence>
<dbReference type="PROSITE" id="PS51123">
    <property type="entry name" value="OMPA_2"/>
    <property type="match status" value="1"/>
</dbReference>
<dbReference type="SUPFAM" id="SSF103088">
    <property type="entry name" value="OmpA-like"/>
    <property type="match status" value="1"/>
</dbReference>
<accession>D3UGT2</accession>
<dbReference type="InterPro" id="IPR050330">
    <property type="entry name" value="Bact_OuterMem_StrucFunc"/>
</dbReference>
<dbReference type="Proteomes" id="UP000001522">
    <property type="component" value="Chromosome"/>
</dbReference>
<keyword evidence="6" id="KW-0449">Lipoprotein</keyword>
<keyword evidence="3" id="KW-0998">Cell outer membrane</keyword>
<evidence type="ECO:0000256" key="1">
    <source>
        <dbReference type="ARBA" id="ARBA00004442"/>
    </source>
</evidence>
<dbReference type="AlphaFoldDB" id="D3UGT2"/>
<dbReference type="Gene3D" id="3.30.1330.60">
    <property type="entry name" value="OmpA-like domain"/>
    <property type="match status" value="1"/>
</dbReference>
<dbReference type="KEGG" id="hms:HMU04410"/>
<gene>
    <name evidence="6" type="primary">pal</name>
    <name evidence="6" type="ordered locus">HMU04410</name>
</gene>